<dbReference type="EMBL" id="JBGEDP010000001">
    <property type="protein sequence ID" value="MEY8017432.1"/>
    <property type="molecule type" value="Genomic_DNA"/>
</dbReference>
<proteinExistence type="predicted"/>
<name>A0ABV4C4J8_9MYCO</name>
<evidence type="ECO:0000313" key="3">
    <source>
        <dbReference type="Proteomes" id="UP001564760"/>
    </source>
</evidence>
<gene>
    <name evidence="2" type="ORF">AB8998_21770</name>
</gene>
<keyword evidence="3" id="KW-1185">Reference proteome</keyword>
<reference evidence="2 3" key="1">
    <citation type="submission" date="2024-08" db="EMBL/GenBank/DDBJ databases">
        <title>Mycobacterium servetensis sp. nov., a novel rapid-growing mycobacterial species recovered from a human patient in Zaragoza, Spain.</title>
        <authorList>
            <person name="Tristancho-Baro A.I."/>
            <person name="Buenestado-Serrano S."/>
            <person name="Garcia De Viedma D."/>
            <person name="Milagro-Beamonte A."/>
            <person name="Burillo N."/>
            <person name="Sanz S."/>
            <person name="Lopez-Calleja A.I."/>
            <person name="Penas-Utrilla D."/>
            <person name="Guardingo M."/>
            <person name="Garcia M.J."/>
            <person name="Vinuelas-Bayon J."/>
        </authorList>
    </citation>
    <scope>NUCLEOTIDE SEQUENCE [LARGE SCALE GENOMIC DNA]</scope>
    <source>
        <strain evidence="3">HUMS_12744610</strain>
    </source>
</reference>
<organism evidence="2 3">
    <name type="scientific">Mycobacterium servetii</name>
    <dbReference type="NCBI Taxonomy" id="3237418"/>
    <lineage>
        <taxon>Bacteria</taxon>
        <taxon>Bacillati</taxon>
        <taxon>Actinomycetota</taxon>
        <taxon>Actinomycetes</taxon>
        <taxon>Mycobacteriales</taxon>
        <taxon>Mycobacteriaceae</taxon>
        <taxon>Mycobacterium</taxon>
    </lineage>
</organism>
<evidence type="ECO:0000256" key="1">
    <source>
        <dbReference type="SAM" id="MobiDB-lite"/>
    </source>
</evidence>
<accession>A0ABV4C4J8</accession>
<evidence type="ECO:0000313" key="2">
    <source>
        <dbReference type="EMBL" id="MEY8017432.1"/>
    </source>
</evidence>
<feature type="region of interest" description="Disordered" evidence="1">
    <location>
        <begin position="1"/>
        <end position="21"/>
    </location>
</feature>
<protein>
    <recommendedName>
        <fullName evidence="4">Transposase</fullName>
    </recommendedName>
</protein>
<comment type="caution">
    <text evidence="2">The sequence shown here is derived from an EMBL/GenBank/DDBJ whole genome shotgun (WGS) entry which is preliminary data.</text>
</comment>
<sequence>MRHRLNRAGDRQLNRALHTVA</sequence>
<dbReference type="Proteomes" id="UP001564760">
    <property type="component" value="Unassembled WGS sequence"/>
</dbReference>
<dbReference type="RefSeq" id="WP_369741696.1">
    <property type="nucleotide sequence ID" value="NZ_JBGEDP010000001.1"/>
</dbReference>
<evidence type="ECO:0008006" key="4">
    <source>
        <dbReference type="Google" id="ProtNLM"/>
    </source>
</evidence>